<feature type="transmembrane region" description="Helical" evidence="1">
    <location>
        <begin position="160"/>
        <end position="181"/>
    </location>
</feature>
<accession>A0A2T4MWY6</accession>
<name>A0A2T4MWY6_AERVE</name>
<evidence type="ECO:0000313" key="3">
    <source>
        <dbReference type="Proteomes" id="UP000241986"/>
    </source>
</evidence>
<evidence type="ECO:0000256" key="1">
    <source>
        <dbReference type="SAM" id="Phobius"/>
    </source>
</evidence>
<keyword evidence="1" id="KW-0472">Membrane</keyword>
<evidence type="ECO:0000313" key="2">
    <source>
        <dbReference type="EMBL" id="PTH79075.1"/>
    </source>
</evidence>
<sequence>MQGLVQLADLAGEVSEVFNQGPDHIHQLVGILIDRLEAVGVTVFPCLINDVLADIAWEVVNTKLYCQIALEGILTVVTPLAMLASSQTVLCFTIIDTGGKAVLNKSTVHRLNTSRFLERRDYFMPFKFFKGGKISNKCVQRKLSNNRAYSPKLNFLKVRFGGGLFIVHVFLEIHFVFLSLFE</sequence>
<dbReference type="EMBL" id="PZKL01000045">
    <property type="protein sequence ID" value="PTH79075.1"/>
    <property type="molecule type" value="Genomic_DNA"/>
</dbReference>
<protein>
    <submittedName>
        <fullName evidence="2">Uncharacterized protein</fullName>
    </submittedName>
</protein>
<gene>
    <name evidence="2" type="ORF">DAA48_21800</name>
</gene>
<keyword evidence="1" id="KW-0812">Transmembrane</keyword>
<comment type="caution">
    <text evidence="2">The sequence shown here is derived from an EMBL/GenBank/DDBJ whole genome shotgun (WGS) entry which is preliminary data.</text>
</comment>
<dbReference type="Proteomes" id="UP000241986">
    <property type="component" value="Unassembled WGS sequence"/>
</dbReference>
<proteinExistence type="predicted"/>
<dbReference type="AlphaFoldDB" id="A0A2T4MWY6"/>
<organism evidence="2 3">
    <name type="scientific">Aeromonas veronii</name>
    <dbReference type="NCBI Taxonomy" id="654"/>
    <lineage>
        <taxon>Bacteria</taxon>
        <taxon>Pseudomonadati</taxon>
        <taxon>Pseudomonadota</taxon>
        <taxon>Gammaproteobacteria</taxon>
        <taxon>Aeromonadales</taxon>
        <taxon>Aeromonadaceae</taxon>
        <taxon>Aeromonas</taxon>
    </lineage>
</organism>
<reference evidence="2 3" key="1">
    <citation type="submission" date="2018-03" db="EMBL/GenBank/DDBJ databases">
        <title>Aeromonas veronii whole genome sequencing and analysis.</title>
        <authorList>
            <person name="Xie H."/>
            <person name="Liu T."/>
            <person name="Wang K."/>
        </authorList>
    </citation>
    <scope>NUCLEOTIDE SEQUENCE [LARGE SCALE GENOMIC DNA]</scope>
    <source>
        <strain evidence="2 3">XH.VA.1</strain>
    </source>
</reference>
<keyword evidence="1" id="KW-1133">Transmembrane helix</keyword>